<dbReference type="PANTHER" id="PTHR33747:SF1">
    <property type="entry name" value="ADENYLATE CYCLASE-ASSOCIATED CAP C-TERMINAL DOMAIN-CONTAINING PROTEIN"/>
    <property type="match status" value="1"/>
</dbReference>
<reference evidence="2" key="1">
    <citation type="journal article" date="2019" name="Int. J. Syst. Evol. Microbiol.">
        <title>The Global Catalogue of Microorganisms (GCM) 10K type strain sequencing project: providing services to taxonomists for standard genome sequencing and annotation.</title>
        <authorList>
            <consortium name="The Broad Institute Genomics Platform"/>
            <consortium name="The Broad Institute Genome Sequencing Center for Infectious Disease"/>
            <person name="Wu L."/>
            <person name="Ma J."/>
        </authorList>
    </citation>
    <scope>NUCLEOTIDE SEQUENCE [LARGE SCALE GENOMIC DNA]</scope>
    <source>
        <strain evidence="2">KCTC 52438</strain>
    </source>
</reference>
<gene>
    <name evidence="1" type="ORF">ACFOEK_17820</name>
</gene>
<dbReference type="PANTHER" id="PTHR33747">
    <property type="entry name" value="UPF0225 PROTEIN SCO1677"/>
    <property type="match status" value="1"/>
</dbReference>
<dbReference type="InterPro" id="IPR004027">
    <property type="entry name" value="SEC_C_motif"/>
</dbReference>
<dbReference type="Gene3D" id="3.10.450.50">
    <property type="match status" value="1"/>
</dbReference>
<keyword evidence="2" id="KW-1185">Reference proteome</keyword>
<dbReference type="Proteomes" id="UP001595476">
    <property type="component" value="Unassembled WGS sequence"/>
</dbReference>
<dbReference type="SUPFAM" id="SSF103642">
    <property type="entry name" value="Sec-C motif"/>
    <property type="match status" value="1"/>
</dbReference>
<evidence type="ECO:0000313" key="2">
    <source>
        <dbReference type="Proteomes" id="UP001595476"/>
    </source>
</evidence>
<accession>A0ABV7HML6</accession>
<dbReference type="EMBL" id="JBHRSZ010000007">
    <property type="protein sequence ID" value="MFC3152902.1"/>
    <property type="molecule type" value="Genomic_DNA"/>
</dbReference>
<organism evidence="1 2">
    <name type="scientific">Litoribrevibacter euphylliae</name>
    <dbReference type="NCBI Taxonomy" id="1834034"/>
    <lineage>
        <taxon>Bacteria</taxon>
        <taxon>Pseudomonadati</taxon>
        <taxon>Pseudomonadota</taxon>
        <taxon>Gammaproteobacteria</taxon>
        <taxon>Oceanospirillales</taxon>
        <taxon>Oceanospirillaceae</taxon>
        <taxon>Litoribrevibacter</taxon>
    </lineage>
</organism>
<dbReference type="RefSeq" id="WP_386722824.1">
    <property type="nucleotide sequence ID" value="NZ_JBHRSZ010000007.1"/>
</dbReference>
<sequence>MSKFFYKGKIEKKPKHASYGFTTNRETRPGTEDAPLTLRVVSEARKVEIEALLAEHQLFAVIDIDAKQAEDIAELDALISTPETQRVEKTPGRNDPCSCGSGKKFKKCCG</sequence>
<comment type="caution">
    <text evidence="1">The sequence shown here is derived from an EMBL/GenBank/DDBJ whole genome shotgun (WGS) entry which is preliminary data.</text>
</comment>
<dbReference type="InterPro" id="IPR026368">
    <property type="entry name" value="SWIM_PBPRA1643"/>
</dbReference>
<name>A0ABV7HML6_9GAMM</name>
<protein>
    <submittedName>
        <fullName evidence="1">PBPRA1643 family SWIM/SEC-C metal-binding motif protein</fullName>
    </submittedName>
</protein>
<proteinExistence type="predicted"/>
<evidence type="ECO:0000313" key="1">
    <source>
        <dbReference type="EMBL" id="MFC3152902.1"/>
    </source>
</evidence>
<dbReference type="Pfam" id="PF02810">
    <property type="entry name" value="SEC-C"/>
    <property type="match status" value="1"/>
</dbReference>
<dbReference type="NCBIfam" id="TIGR04102">
    <property type="entry name" value="SWIM_PBPRA1643"/>
    <property type="match status" value="1"/>
</dbReference>